<organism evidence="2 3">
    <name type="scientific">Lentilactobacillus raoultii</name>
    <dbReference type="NCBI Taxonomy" id="1987503"/>
    <lineage>
        <taxon>Bacteria</taxon>
        <taxon>Bacillati</taxon>
        <taxon>Bacillota</taxon>
        <taxon>Bacilli</taxon>
        <taxon>Lactobacillales</taxon>
        <taxon>Lactobacillaceae</taxon>
        <taxon>Lentilactobacillus</taxon>
    </lineage>
</organism>
<gene>
    <name evidence="2" type="ORF">ACFQ22_00300</name>
</gene>
<keyword evidence="3" id="KW-1185">Reference proteome</keyword>
<protein>
    <submittedName>
        <fullName evidence="2">HsmA family protein</fullName>
    </submittedName>
</protein>
<feature type="transmembrane region" description="Helical" evidence="1">
    <location>
        <begin position="105"/>
        <end position="126"/>
    </location>
</feature>
<evidence type="ECO:0000256" key="1">
    <source>
        <dbReference type="SAM" id="Phobius"/>
    </source>
</evidence>
<keyword evidence="1" id="KW-0472">Membrane</keyword>
<feature type="transmembrane region" description="Helical" evidence="1">
    <location>
        <begin position="72"/>
        <end position="93"/>
    </location>
</feature>
<evidence type="ECO:0000313" key="2">
    <source>
        <dbReference type="EMBL" id="MFD1123805.1"/>
    </source>
</evidence>
<dbReference type="EMBL" id="JBHTLH010000001">
    <property type="protein sequence ID" value="MFD1123805.1"/>
    <property type="molecule type" value="Genomic_DNA"/>
</dbReference>
<comment type="caution">
    <text evidence="2">The sequence shown here is derived from an EMBL/GenBank/DDBJ whole genome shotgun (WGS) entry which is preliminary data.</text>
</comment>
<dbReference type="RefSeq" id="WP_121979462.1">
    <property type="nucleotide sequence ID" value="NZ_JBHTLH010000001.1"/>
</dbReference>
<dbReference type="Proteomes" id="UP001597156">
    <property type="component" value="Unassembled WGS sequence"/>
</dbReference>
<keyword evidence="1" id="KW-1133">Transmembrane helix</keyword>
<proteinExistence type="predicted"/>
<dbReference type="NCBIfam" id="TIGR03987">
    <property type="entry name" value="HsmA family protein"/>
    <property type="match status" value="1"/>
</dbReference>
<accession>A0ABW3PGI2</accession>
<sequence length="128" mass="14239">MTITLFLAITTITLALIFYTVGVFSERHAGSLKLRHIIWFGLGLIFDTTGTTIMSSIANAEAGGSQFSLHQITGMAAILLMAFHFVWAIYVLIRGTEKAKTNFHRFSLLVWLFWLIPYIVGVVIGMGQ</sequence>
<keyword evidence="1" id="KW-0812">Transmembrane</keyword>
<dbReference type="InterPro" id="IPR023813">
    <property type="entry name" value="HsmA-like"/>
</dbReference>
<feature type="transmembrane region" description="Helical" evidence="1">
    <location>
        <begin position="6"/>
        <end position="25"/>
    </location>
</feature>
<evidence type="ECO:0000313" key="3">
    <source>
        <dbReference type="Proteomes" id="UP001597156"/>
    </source>
</evidence>
<name>A0ABW3PGI2_9LACO</name>
<reference evidence="3" key="1">
    <citation type="journal article" date="2019" name="Int. J. Syst. Evol. Microbiol.">
        <title>The Global Catalogue of Microorganisms (GCM) 10K type strain sequencing project: providing services to taxonomists for standard genome sequencing and annotation.</title>
        <authorList>
            <consortium name="The Broad Institute Genomics Platform"/>
            <consortium name="The Broad Institute Genome Sequencing Center for Infectious Disease"/>
            <person name="Wu L."/>
            <person name="Ma J."/>
        </authorList>
    </citation>
    <scope>NUCLEOTIDE SEQUENCE [LARGE SCALE GENOMIC DNA]</scope>
    <source>
        <strain evidence="3">CCUG 71848</strain>
    </source>
</reference>
<feature type="transmembrane region" description="Helical" evidence="1">
    <location>
        <begin position="37"/>
        <end position="60"/>
    </location>
</feature>